<feature type="domain" description="EamA" evidence="9">
    <location>
        <begin position="152"/>
        <end position="281"/>
    </location>
</feature>
<keyword evidence="3" id="KW-0813">Transport</keyword>
<evidence type="ECO:0000256" key="4">
    <source>
        <dbReference type="ARBA" id="ARBA00022475"/>
    </source>
</evidence>
<comment type="similarity">
    <text evidence="2">Belongs to the EamA transporter family.</text>
</comment>
<feature type="transmembrane region" description="Helical" evidence="8">
    <location>
        <begin position="265"/>
        <end position="282"/>
    </location>
</feature>
<name>A0A3B0TCS8_9ZZZZ</name>
<keyword evidence="7 8" id="KW-0472">Membrane</keyword>
<feature type="transmembrane region" description="Helical" evidence="8">
    <location>
        <begin position="96"/>
        <end position="118"/>
    </location>
</feature>
<dbReference type="InterPro" id="IPR000620">
    <property type="entry name" value="EamA_dom"/>
</dbReference>
<feature type="transmembrane region" description="Helical" evidence="8">
    <location>
        <begin position="207"/>
        <end position="229"/>
    </location>
</feature>
<keyword evidence="5 8" id="KW-0812">Transmembrane</keyword>
<comment type="subcellular location">
    <subcellularLocation>
        <location evidence="1">Cell membrane</location>
        <topology evidence="1">Multi-pass membrane protein</topology>
    </subcellularLocation>
</comment>
<dbReference type="GO" id="GO:0005886">
    <property type="term" value="C:plasma membrane"/>
    <property type="evidence" value="ECO:0007669"/>
    <property type="project" value="UniProtKB-SubCell"/>
</dbReference>
<evidence type="ECO:0000256" key="2">
    <source>
        <dbReference type="ARBA" id="ARBA00007362"/>
    </source>
</evidence>
<accession>A0A3B0TCS8</accession>
<organism evidence="10">
    <name type="scientific">hydrothermal vent metagenome</name>
    <dbReference type="NCBI Taxonomy" id="652676"/>
    <lineage>
        <taxon>unclassified sequences</taxon>
        <taxon>metagenomes</taxon>
        <taxon>ecological metagenomes</taxon>
    </lineage>
</organism>
<evidence type="ECO:0000259" key="9">
    <source>
        <dbReference type="Pfam" id="PF00892"/>
    </source>
</evidence>
<dbReference type="EMBL" id="UOEI01000405">
    <property type="protein sequence ID" value="VAW04736.1"/>
    <property type="molecule type" value="Genomic_DNA"/>
</dbReference>
<reference evidence="10" key="1">
    <citation type="submission" date="2018-06" db="EMBL/GenBank/DDBJ databases">
        <authorList>
            <person name="Zhirakovskaya E."/>
        </authorList>
    </citation>
    <scope>NUCLEOTIDE SEQUENCE</scope>
</reference>
<dbReference type="InterPro" id="IPR037185">
    <property type="entry name" value="EmrE-like"/>
</dbReference>
<feature type="transmembrane region" description="Helical" evidence="8">
    <location>
        <begin position="176"/>
        <end position="195"/>
    </location>
</feature>
<keyword evidence="6 8" id="KW-1133">Transmembrane helix</keyword>
<evidence type="ECO:0000256" key="7">
    <source>
        <dbReference type="ARBA" id="ARBA00023136"/>
    </source>
</evidence>
<dbReference type="PANTHER" id="PTHR22911:SF137">
    <property type="entry name" value="SOLUTE CARRIER FAMILY 35 MEMBER G2-RELATED"/>
    <property type="match status" value="1"/>
</dbReference>
<dbReference type="SUPFAM" id="SSF103481">
    <property type="entry name" value="Multidrug resistance efflux transporter EmrE"/>
    <property type="match status" value="2"/>
</dbReference>
<dbReference type="NCBIfam" id="TIGR00688">
    <property type="entry name" value="rarD"/>
    <property type="match status" value="1"/>
</dbReference>
<evidence type="ECO:0000256" key="8">
    <source>
        <dbReference type="SAM" id="Phobius"/>
    </source>
</evidence>
<dbReference type="Pfam" id="PF00892">
    <property type="entry name" value="EamA"/>
    <property type="match status" value="2"/>
</dbReference>
<gene>
    <name evidence="10" type="ORF">MNBD_ACTINO01-144</name>
</gene>
<dbReference type="AlphaFoldDB" id="A0A3B0TCS8"/>
<evidence type="ECO:0000313" key="10">
    <source>
        <dbReference type="EMBL" id="VAW04736.1"/>
    </source>
</evidence>
<evidence type="ECO:0000256" key="6">
    <source>
        <dbReference type="ARBA" id="ARBA00022989"/>
    </source>
</evidence>
<sequence length="295" mass="32006">METRKGIWYAVAAWVVWGLSPIFWNLIPSIGAVTLLIHRIIWSVVIVTVVLATTGQWRLVRSSYRTWPSRLVTIAAALLVFTNWAVFLWAVTSGHIVEASLGYFINPLVSVVLGVAFLSERLRPLQWTAVAIAAAGVSVMAVRVGAVPWISLVLAFSFGTYGLLKKNARTPSPFISLFGETAFLAIPMLIMLVVIAKPDGPGFGDSVGVSVYLISAGLITVVPLALFGAATKRIPLATVGILQYITPSLHLALGVFLYGETMTRDTLLGFVIVWVALVLYSFDTWRAPRPEPAVV</sequence>
<feature type="transmembrane region" description="Helical" evidence="8">
    <location>
        <begin position="241"/>
        <end position="259"/>
    </location>
</feature>
<feature type="transmembrane region" description="Helical" evidence="8">
    <location>
        <begin position="39"/>
        <end position="59"/>
    </location>
</feature>
<keyword evidence="4" id="KW-1003">Cell membrane</keyword>
<feature type="transmembrane region" description="Helical" evidence="8">
    <location>
        <begin position="7"/>
        <end position="27"/>
    </location>
</feature>
<evidence type="ECO:0000256" key="5">
    <source>
        <dbReference type="ARBA" id="ARBA00022692"/>
    </source>
</evidence>
<dbReference type="InterPro" id="IPR004626">
    <property type="entry name" value="RarD"/>
</dbReference>
<evidence type="ECO:0000256" key="1">
    <source>
        <dbReference type="ARBA" id="ARBA00004651"/>
    </source>
</evidence>
<feature type="transmembrane region" description="Helical" evidence="8">
    <location>
        <begin position="71"/>
        <end position="90"/>
    </location>
</feature>
<protein>
    <submittedName>
        <fullName evidence="10">Uncharacterized inner membrane protein RarD</fullName>
    </submittedName>
</protein>
<dbReference type="PANTHER" id="PTHR22911">
    <property type="entry name" value="ACYL-MALONYL CONDENSING ENZYME-RELATED"/>
    <property type="match status" value="1"/>
</dbReference>
<proteinExistence type="inferred from homology"/>
<evidence type="ECO:0000256" key="3">
    <source>
        <dbReference type="ARBA" id="ARBA00022448"/>
    </source>
</evidence>
<feature type="domain" description="EamA" evidence="9">
    <location>
        <begin position="5"/>
        <end position="140"/>
    </location>
</feature>